<evidence type="ECO:0000256" key="3">
    <source>
        <dbReference type="ARBA" id="ARBA00023163"/>
    </source>
</evidence>
<protein>
    <submittedName>
        <fullName evidence="5">DNA-binding GntR family transcriptional regulator</fullName>
    </submittedName>
</protein>
<keyword evidence="6" id="KW-1185">Reference proteome</keyword>
<evidence type="ECO:0000313" key="5">
    <source>
        <dbReference type="EMBL" id="MBP2319382.1"/>
    </source>
</evidence>
<dbReference type="EMBL" id="JAGINX010000001">
    <property type="protein sequence ID" value="MBP2319382.1"/>
    <property type="molecule type" value="Genomic_DNA"/>
</dbReference>
<feature type="domain" description="GntR C-terminal" evidence="4">
    <location>
        <begin position="3"/>
        <end position="55"/>
    </location>
</feature>
<keyword evidence="2 5" id="KW-0238">DNA-binding</keyword>
<evidence type="ECO:0000256" key="2">
    <source>
        <dbReference type="ARBA" id="ARBA00023125"/>
    </source>
</evidence>
<dbReference type="SUPFAM" id="SSF48008">
    <property type="entry name" value="GntR ligand-binding domain-like"/>
    <property type="match status" value="1"/>
</dbReference>
<keyword evidence="3" id="KW-0804">Transcription</keyword>
<sequence length="71" mass="7752">MVLQSVRALLRVWVDRSVHSPDHACRARDEHTAVLDAITARDPQGAAEAMAAHMATASRRVLSAHAESHEN</sequence>
<gene>
    <name evidence="5" type="ORF">JOF45_002401</name>
</gene>
<keyword evidence="1" id="KW-0805">Transcription regulation</keyword>
<dbReference type="Gene3D" id="1.20.120.530">
    <property type="entry name" value="GntR ligand-binding domain-like"/>
    <property type="match status" value="1"/>
</dbReference>
<dbReference type="InterPro" id="IPR008920">
    <property type="entry name" value="TF_FadR/GntR_C"/>
</dbReference>
<dbReference type="GO" id="GO:0003677">
    <property type="term" value="F:DNA binding"/>
    <property type="evidence" value="ECO:0007669"/>
    <property type="project" value="UniProtKB-KW"/>
</dbReference>
<comment type="caution">
    <text evidence="5">The sequence shown here is derived from an EMBL/GenBank/DDBJ whole genome shotgun (WGS) entry which is preliminary data.</text>
</comment>
<dbReference type="InterPro" id="IPR011711">
    <property type="entry name" value="GntR_C"/>
</dbReference>
<proteinExistence type="predicted"/>
<name>A0ABS4T4M0_9MICC</name>
<reference evidence="5 6" key="1">
    <citation type="submission" date="2021-03" db="EMBL/GenBank/DDBJ databases">
        <title>Sequencing the genomes of 1000 actinobacteria strains.</title>
        <authorList>
            <person name="Klenk H.-P."/>
        </authorList>
    </citation>
    <scope>NUCLEOTIDE SEQUENCE [LARGE SCALE GENOMIC DNA]</scope>
    <source>
        <strain evidence="5 6">DSM 12544</strain>
    </source>
</reference>
<evidence type="ECO:0000256" key="1">
    <source>
        <dbReference type="ARBA" id="ARBA00023015"/>
    </source>
</evidence>
<accession>A0ABS4T4M0</accession>
<organism evidence="5 6">
    <name type="scientific">Nesterenkonia lacusekhoensis</name>
    <dbReference type="NCBI Taxonomy" id="150832"/>
    <lineage>
        <taxon>Bacteria</taxon>
        <taxon>Bacillati</taxon>
        <taxon>Actinomycetota</taxon>
        <taxon>Actinomycetes</taxon>
        <taxon>Micrococcales</taxon>
        <taxon>Micrococcaceae</taxon>
        <taxon>Nesterenkonia</taxon>
    </lineage>
</organism>
<dbReference type="Proteomes" id="UP001519331">
    <property type="component" value="Unassembled WGS sequence"/>
</dbReference>
<dbReference type="Pfam" id="PF07729">
    <property type="entry name" value="FCD"/>
    <property type="match status" value="1"/>
</dbReference>
<evidence type="ECO:0000259" key="4">
    <source>
        <dbReference type="Pfam" id="PF07729"/>
    </source>
</evidence>
<evidence type="ECO:0000313" key="6">
    <source>
        <dbReference type="Proteomes" id="UP001519331"/>
    </source>
</evidence>